<feature type="domain" description="NAC-A/B" evidence="6">
    <location>
        <begin position="2"/>
        <end position="71"/>
    </location>
</feature>
<dbReference type="KEGG" id="tpe:Tpen_0219"/>
<name>A1RWP9_THEPD</name>
<dbReference type="RefSeq" id="WP_011751894.1">
    <property type="nucleotide sequence ID" value="NC_008698.1"/>
</dbReference>
<dbReference type="InterPro" id="IPR044034">
    <property type="entry name" value="NAC-like_UBA"/>
</dbReference>
<evidence type="ECO:0000256" key="3">
    <source>
        <dbReference type="ARBA" id="ARBA00022927"/>
    </source>
</evidence>
<dbReference type="STRING" id="368408.Tpen_0219"/>
<evidence type="ECO:0000259" key="6">
    <source>
        <dbReference type="PROSITE" id="PS51151"/>
    </source>
</evidence>
<dbReference type="NCBIfam" id="TIGR00264">
    <property type="entry name" value="archaeal-type nascent polypeptide-associated complex protein"/>
    <property type="match status" value="1"/>
</dbReference>
<dbReference type="GeneID" id="4601812"/>
<dbReference type="GO" id="GO:0003723">
    <property type="term" value="F:RNA binding"/>
    <property type="evidence" value="ECO:0007669"/>
    <property type="project" value="UniProtKB-UniRule"/>
</dbReference>
<accession>A1RWP9</accession>
<keyword evidence="2 4" id="KW-0694">RNA-binding</keyword>
<dbReference type="SUPFAM" id="SSF46934">
    <property type="entry name" value="UBA-like"/>
    <property type="match status" value="1"/>
</dbReference>
<dbReference type="EnsemblBacteria" id="ABL77629">
    <property type="protein sequence ID" value="ABL77629"/>
    <property type="gene ID" value="Tpen_0219"/>
</dbReference>
<dbReference type="Proteomes" id="UP000000641">
    <property type="component" value="Chromosome"/>
</dbReference>
<proteinExistence type="inferred from homology"/>
<dbReference type="GO" id="GO:0015031">
    <property type="term" value="P:protein transport"/>
    <property type="evidence" value="ECO:0007669"/>
    <property type="project" value="UniProtKB-UniRule"/>
</dbReference>
<protein>
    <recommendedName>
        <fullName evidence="4 5">Nascent polypeptide-associated complex protein</fullName>
    </recommendedName>
</protein>
<dbReference type="InterPro" id="IPR002715">
    <property type="entry name" value="Nas_poly-pep-assoc_cplx_dom"/>
</dbReference>
<dbReference type="EMBL" id="CP000505">
    <property type="protein sequence ID" value="ABL77629.1"/>
    <property type="molecule type" value="Genomic_DNA"/>
</dbReference>
<dbReference type="CDD" id="cd14359">
    <property type="entry name" value="UBA_AeNAC"/>
    <property type="match status" value="1"/>
</dbReference>
<dbReference type="HOGENOM" id="CLU_146475_0_0_2"/>
<dbReference type="Gene3D" id="1.10.8.10">
    <property type="entry name" value="DNA helicase RuvA subunit, C-terminal domain"/>
    <property type="match status" value="1"/>
</dbReference>
<dbReference type="eggNOG" id="arCOG04061">
    <property type="taxonomic scope" value="Archaea"/>
</dbReference>
<keyword evidence="1 4" id="KW-0813">Transport</keyword>
<organism evidence="7 8">
    <name type="scientific">Thermofilum pendens (strain DSM 2475 / Hrk 5)</name>
    <dbReference type="NCBI Taxonomy" id="368408"/>
    <lineage>
        <taxon>Archaea</taxon>
        <taxon>Thermoproteota</taxon>
        <taxon>Thermoprotei</taxon>
        <taxon>Thermofilales</taxon>
        <taxon>Thermofilaceae</taxon>
        <taxon>Thermofilum</taxon>
    </lineage>
</organism>
<dbReference type="SMART" id="SM01407">
    <property type="entry name" value="NAC"/>
    <property type="match status" value="1"/>
</dbReference>
<reference evidence="8" key="1">
    <citation type="journal article" date="2008" name="J. Bacteriol.">
        <title>Genome sequence of Thermofilum pendens reveals an exceptional loss of biosynthetic pathways without genome reduction.</title>
        <authorList>
            <person name="Anderson I."/>
            <person name="Rodriguez J."/>
            <person name="Susanti D."/>
            <person name="Porat I."/>
            <person name="Reich C."/>
            <person name="Ulrich L.E."/>
            <person name="Elkins J.G."/>
            <person name="Mavromatis K."/>
            <person name="Lykidis A."/>
            <person name="Kim E."/>
            <person name="Thompson L.S."/>
            <person name="Nolan M."/>
            <person name="Land M."/>
            <person name="Copeland A."/>
            <person name="Lapidus A."/>
            <person name="Lucas S."/>
            <person name="Detter C."/>
            <person name="Zhulin I.B."/>
            <person name="Olsen G.J."/>
            <person name="Whitman W."/>
            <person name="Mukhopadhyay B."/>
            <person name="Bristow J."/>
            <person name="Kyrpides N."/>
        </authorList>
    </citation>
    <scope>NUCLEOTIDE SEQUENCE [LARGE SCALE GENOMIC DNA]</scope>
    <source>
        <strain evidence="8">DSM 2475 / Hrk 5</strain>
    </source>
</reference>
<evidence type="ECO:0000313" key="8">
    <source>
        <dbReference type="Proteomes" id="UP000000641"/>
    </source>
</evidence>
<comment type="subunit">
    <text evidence="4">Homodimer. Interacts with the ribosome. Binds ribosomal RNA.</text>
</comment>
<evidence type="ECO:0000256" key="4">
    <source>
        <dbReference type="HAMAP-Rule" id="MF_00814"/>
    </source>
</evidence>
<dbReference type="InterPro" id="IPR009060">
    <property type="entry name" value="UBA-like_sf"/>
</dbReference>
<gene>
    <name evidence="4" type="primary">nac</name>
    <name evidence="7" type="ordered locus">Tpen_0219</name>
</gene>
<sequence length="118" mass="13240">MMRLNREQRRMLERMGLVFKPIEGVQEVQIKLAGKTIIIRSPEVQVLEIKGGGKIYYVTGVEEEVPGEQQPQQLEISQEDIDLVVLRTGASPEEAKRALIESGGDIAKAILSLSQRKR</sequence>
<dbReference type="OrthoDB" id="53273at2157"/>
<dbReference type="Pfam" id="PF01849">
    <property type="entry name" value="NAC"/>
    <property type="match status" value="1"/>
</dbReference>
<dbReference type="PROSITE" id="PS51151">
    <property type="entry name" value="NAC_AB"/>
    <property type="match status" value="1"/>
</dbReference>
<evidence type="ECO:0000256" key="1">
    <source>
        <dbReference type="ARBA" id="ARBA00022448"/>
    </source>
</evidence>
<keyword evidence="8" id="KW-1185">Reference proteome</keyword>
<dbReference type="Gene3D" id="2.20.70.30">
    <property type="entry name" value="Nascent polypeptide-associated complex domain"/>
    <property type="match status" value="1"/>
</dbReference>
<dbReference type="InterPro" id="IPR005231">
    <property type="entry name" value="NAC_arc"/>
</dbReference>
<comment type="similarity">
    <text evidence="4">Belongs to the NAC-alpha family.</text>
</comment>
<dbReference type="AlphaFoldDB" id="A1RWP9"/>
<evidence type="ECO:0000256" key="2">
    <source>
        <dbReference type="ARBA" id="ARBA00022884"/>
    </source>
</evidence>
<keyword evidence="3 4" id="KW-0653">Protein transport</keyword>
<dbReference type="InterPro" id="IPR038187">
    <property type="entry name" value="NAC_A/B_dom_sf"/>
</dbReference>
<dbReference type="Pfam" id="PF19026">
    <property type="entry name" value="UBA_HYPK"/>
    <property type="match status" value="1"/>
</dbReference>
<evidence type="ECO:0000313" key="7">
    <source>
        <dbReference type="EMBL" id="ABL77629.1"/>
    </source>
</evidence>
<dbReference type="HAMAP" id="MF_00814">
    <property type="entry name" value="NAC_arch"/>
    <property type="match status" value="1"/>
</dbReference>
<evidence type="ECO:0000256" key="5">
    <source>
        <dbReference type="NCBIfam" id="TIGR00264"/>
    </source>
</evidence>
<comment type="function">
    <text evidence="4">Contacts the emerging nascent chain on the ribosome.</text>
</comment>